<gene>
    <name evidence="1" type="ORF">P4S50_14745</name>
</gene>
<evidence type="ECO:0000313" key="2">
    <source>
        <dbReference type="Proteomes" id="UP001222800"/>
    </source>
</evidence>
<organism evidence="1 2">
    <name type="scientific">Tepidibacter hydrothermalis</name>
    <dbReference type="NCBI Taxonomy" id="3036126"/>
    <lineage>
        <taxon>Bacteria</taxon>
        <taxon>Bacillati</taxon>
        <taxon>Bacillota</taxon>
        <taxon>Clostridia</taxon>
        <taxon>Peptostreptococcales</taxon>
        <taxon>Peptostreptococcaceae</taxon>
        <taxon>Tepidibacter</taxon>
    </lineage>
</organism>
<reference evidence="1 2" key="1">
    <citation type="submission" date="2023-03" db="EMBL/GenBank/DDBJ databases">
        <title>Complete genome sequence of Tepidibacter sp. SWIR-1, isolated from a deep-sea hydrothermal vent.</title>
        <authorList>
            <person name="Li X."/>
        </authorList>
    </citation>
    <scope>NUCLEOTIDE SEQUENCE [LARGE SCALE GENOMIC DNA]</scope>
    <source>
        <strain evidence="1 2">SWIR-1</strain>
    </source>
</reference>
<evidence type="ECO:0008006" key="3">
    <source>
        <dbReference type="Google" id="ProtNLM"/>
    </source>
</evidence>
<dbReference type="PROSITE" id="PS51257">
    <property type="entry name" value="PROKAR_LIPOPROTEIN"/>
    <property type="match status" value="1"/>
</dbReference>
<name>A0ABY8E9Q4_9FIRM</name>
<protein>
    <recommendedName>
        <fullName evidence="3">Lipoprotein</fullName>
    </recommendedName>
</protein>
<dbReference type="EMBL" id="CP120733">
    <property type="protein sequence ID" value="WFD09633.1"/>
    <property type="molecule type" value="Genomic_DNA"/>
</dbReference>
<evidence type="ECO:0000313" key="1">
    <source>
        <dbReference type="EMBL" id="WFD09633.1"/>
    </source>
</evidence>
<keyword evidence="2" id="KW-1185">Reference proteome</keyword>
<accession>A0ABY8E9Q4</accession>
<dbReference type="Proteomes" id="UP001222800">
    <property type="component" value="Chromosome"/>
</dbReference>
<sequence length="330" mass="39036">MKQILILIGIIISITGCNTESIEKKDLYGFYDTSYENGMIEGVAYHESIQLNSYGETDKKVEEKYNLILEFLKNEKLTEDEYVKIFEGTNTKDLEEYFVIKNELENNKYYFKIYAIDRNLKTNELSIKNSIKVDSSINEVKTSLFSLDKYLLISSEAPSSTYMENIYLKWENNKFEFLEKYSFDPSVEYFEKKMSLLEDGKLDEAMELEENYLYPYTYSELLYKSSIMALNTSFEKAKQLSKEEKWEDSLKYLEYGVGEYLILLNETDDLSYLLENEMLLDFEEDEENYGYKLEKKKIVDIFTLYQQLLEKNGKDDLAKGLKLKLDEFTK</sequence>
<dbReference type="RefSeq" id="WP_277731564.1">
    <property type="nucleotide sequence ID" value="NZ_CP120733.1"/>
</dbReference>
<proteinExistence type="predicted"/>